<dbReference type="Gene3D" id="4.10.400.10">
    <property type="entry name" value="Low-density Lipoprotein Receptor"/>
    <property type="match status" value="1"/>
</dbReference>
<evidence type="ECO:0000256" key="3">
    <source>
        <dbReference type="SAM" id="MobiDB-lite"/>
    </source>
</evidence>
<dbReference type="SUPFAM" id="SSF49854">
    <property type="entry name" value="Spermadhesin, CUB domain"/>
    <property type="match status" value="1"/>
</dbReference>
<comment type="caution">
    <text evidence="2">Lacks conserved residue(s) required for the propagation of feature annotation.</text>
</comment>
<dbReference type="SMART" id="SM00192">
    <property type="entry name" value="LDLa"/>
    <property type="match status" value="1"/>
</dbReference>
<feature type="non-terminal residue" evidence="4">
    <location>
        <position position="469"/>
    </location>
</feature>
<dbReference type="InterPro" id="IPR002172">
    <property type="entry name" value="LDrepeatLR_classA_rpt"/>
</dbReference>
<dbReference type="InterPro" id="IPR035914">
    <property type="entry name" value="Sperma_CUB_dom_sf"/>
</dbReference>
<evidence type="ECO:0000256" key="2">
    <source>
        <dbReference type="PROSITE-ProRule" id="PRU00124"/>
    </source>
</evidence>
<name>A0A0L0CCC9_LUCCU</name>
<dbReference type="PROSITE" id="PS50068">
    <property type="entry name" value="LDLRA_2"/>
    <property type="match status" value="1"/>
</dbReference>
<keyword evidence="1" id="KW-1015">Disulfide bond</keyword>
<dbReference type="InterPro" id="IPR042333">
    <property type="entry name" value="LRAD2/Mig-13-like"/>
</dbReference>
<dbReference type="PANTHER" id="PTHR24652:SF69">
    <property type="entry name" value="CUB DOMAIN-CONTAINING PROTEIN"/>
    <property type="match status" value="1"/>
</dbReference>
<protein>
    <recommendedName>
        <fullName evidence="6">CUB domain-containing protein</fullName>
    </recommendedName>
</protein>
<dbReference type="AlphaFoldDB" id="A0A0L0CCC9"/>
<evidence type="ECO:0000256" key="1">
    <source>
        <dbReference type="ARBA" id="ARBA00023157"/>
    </source>
</evidence>
<organism evidence="4 5">
    <name type="scientific">Lucilia cuprina</name>
    <name type="common">Green bottle fly</name>
    <name type="synonym">Australian sheep blowfly</name>
    <dbReference type="NCBI Taxonomy" id="7375"/>
    <lineage>
        <taxon>Eukaryota</taxon>
        <taxon>Metazoa</taxon>
        <taxon>Ecdysozoa</taxon>
        <taxon>Arthropoda</taxon>
        <taxon>Hexapoda</taxon>
        <taxon>Insecta</taxon>
        <taxon>Pterygota</taxon>
        <taxon>Neoptera</taxon>
        <taxon>Endopterygota</taxon>
        <taxon>Diptera</taxon>
        <taxon>Brachycera</taxon>
        <taxon>Muscomorpha</taxon>
        <taxon>Oestroidea</taxon>
        <taxon>Calliphoridae</taxon>
        <taxon>Luciliinae</taxon>
        <taxon>Lucilia</taxon>
    </lineage>
</organism>
<dbReference type="InterPro" id="IPR023415">
    <property type="entry name" value="LDLR_class-A_CS"/>
</dbReference>
<dbReference type="PANTHER" id="PTHR24652">
    <property type="entry name" value="LOW-DENSITY LIPOPROTEIN RECEPTOR CLASS A DOMAIN-CONTAINING PROTEIN 2"/>
    <property type="match status" value="1"/>
</dbReference>
<comment type="caution">
    <text evidence="4">The sequence shown here is derived from an EMBL/GenBank/DDBJ whole genome shotgun (WGS) entry which is preliminary data.</text>
</comment>
<feature type="region of interest" description="Disordered" evidence="3">
    <location>
        <begin position="198"/>
        <end position="229"/>
    </location>
</feature>
<gene>
    <name evidence="4" type="ORF">FF38_01680</name>
</gene>
<dbReference type="PROSITE" id="PS01209">
    <property type="entry name" value="LDLRA_1"/>
    <property type="match status" value="1"/>
</dbReference>
<dbReference type="Gene3D" id="2.60.120.290">
    <property type="entry name" value="Spermadhesin, CUB domain"/>
    <property type="match status" value="1"/>
</dbReference>
<reference evidence="4 5" key="1">
    <citation type="journal article" date="2015" name="Nat. Commun.">
        <title>Lucilia cuprina genome unlocks parasitic fly biology to underpin future interventions.</title>
        <authorList>
            <person name="Anstead C.A."/>
            <person name="Korhonen P.K."/>
            <person name="Young N.D."/>
            <person name="Hall R.S."/>
            <person name="Jex A.R."/>
            <person name="Murali S.C."/>
            <person name="Hughes D.S."/>
            <person name="Lee S.F."/>
            <person name="Perry T."/>
            <person name="Stroehlein A.J."/>
            <person name="Ansell B.R."/>
            <person name="Breugelmans B."/>
            <person name="Hofmann A."/>
            <person name="Qu J."/>
            <person name="Dugan S."/>
            <person name="Lee S.L."/>
            <person name="Chao H."/>
            <person name="Dinh H."/>
            <person name="Han Y."/>
            <person name="Doddapaneni H.V."/>
            <person name="Worley K.C."/>
            <person name="Muzny D.M."/>
            <person name="Ioannidis P."/>
            <person name="Waterhouse R.M."/>
            <person name="Zdobnov E.M."/>
            <person name="James P.J."/>
            <person name="Bagnall N.H."/>
            <person name="Kotze A.C."/>
            <person name="Gibbs R.A."/>
            <person name="Richards S."/>
            <person name="Batterham P."/>
            <person name="Gasser R.B."/>
        </authorList>
    </citation>
    <scope>NUCLEOTIDE SEQUENCE [LARGE SCALE GENOMIC DNA]</scope>
    <source>
        <strain evidence="4 5">LS</strain>
        <tissue evidence="4">Full body</tissue>
    </source>
</reference>
<keyword evidence="5" id="KW-1185">Reference proteome</keyword>
<evidence type="ECO:0000313" key="5">
    <source>
        <dbReference type="Proteomes" id="UP000037069"/>
    </source>
</evidence>
<feature type="region of interest" description="Disordered" evidence="3">
    <location>
        <begin position="1"/>
        <end position="39"/>
    </location>
</feature>
<feature type="compositionally biased region" description="Basic and acidic residues" evidence="3">
    <location>
        <begin position="24"/>
        <end position="39"/>
    </location>
</feature>
<accession>A0A0L0CCC9</accession>
<dbReference type="EMBL" id="JRES01000610">
    <property type="protein sequence ID" value="KNC29905.1"/>
    <property type="molecule type" value="Genomic_DNA"/>
</dbReference>
<dbReference type="SUPFAM" id="SSF57424">
    <property type="entry name" value="LDL receptor-like module"/>
    <property type="match status" value="1"/>
</dbReference>
<dbReference type="Pfam" id="PF00057">
    <property type="entry name" value="Ldl_recept_a"/>
    <property type="match status" value="1"/>
</dbReference>
<sequence length="469" mass="52658">MLQPTSCGPGPPDKTFEFNNNKNNKNEMKQKRKNEQLKQEQEVVVVVKKLQKENDNNKNGSGNENYKCREKRVVIGEYDNDYVYVGSHVNDDENVYEIRMKSNERQQTQTIKFNTNKNNNNNCHLKNMKLYLNKTTAIENTTATTTTAKTTIATQNRKSTFSRAADLNNCATTTTAAAVAAQSSILAATTKFVTPTTNNNNNTTSTNSSTTICSSTRHTRRTDDETTATTTTLSQPITVATVAVANVANNLNKFYCNFTTAAKTTAATTSATTKTSIKWILMFLMLFNILAQTPHQVAAEKSKHYYMQSLCKNHFLQQLYRKIDGAVLWSQNERNLDCIITFQTHSILQRFMLRFDMLQLDCNDHLYVYDGAHAVATPKIDISCRQTKQTVSSILTRTNFVTLKYVTDNWGTDANGFKLVITSVKDPKHTCKDFTCGSNGFCIHPDLLCDGINHCSDNSDESVQNLCQS</sequence>
<dbReference type="InterPro" id="IPR036055">
    <property type="entry name" value="LDL_receptor-like_sf"/>
</dbReference>
<dbReference type="Proteomes" id="UP000037069">
    <property type="component" value="Unassembled WGS sequence"/>
</dbReference>
<evidence type="ECO:0000313" key="4">
    <source>
        <dbReference type="EMBL" id="KNC29905.1"/>
    </source>
</evidence>
<dbReference type="OrthoDB" id="8067486at2759"/>
<evidence type="ECO:0008006" key="6">
    <source>
        <dbReference type="Google" id="ProtNLM"/>
    </source>
</evidence>
<proteinExistence type="predicted"/>
<dbReference type="CDD" id="cd00112">
    <property type="entry name" value="LDLa"/>
    <property type="match status" value="1"/>
</dbReference>
<feature type="compositionally biased region" description="Low complexity" evidence="3">
    <location>
        <begin position="198"/>
        <end position="216"/>
    </location>
</feature>